<dbReference type="InterPro" id="IPR007210">
    <property type="entry name" value="ABC_Gly_betaine_transp_sub-bd"/>
</dbReference>
<evidence type="ECO:0000259" key="1">
    <source>
        <dbReference type="Pfam" id="PF04069"/>
    </source>
</evidence>
<dbReference type="EMBL" id="CAADRN010000159">
    <property type="protein sequence ID" value="VFU14023.1"/>
    <property type="molecule type" value="Genomic_DNA"/>
</dbReference>
<organism evidence="2">
    <name type="scientific">anaerobic digester metagenome</name>
    <dbReference type="NCBI Taxonomy" id="1263854"/>
    <lineage>
        <taxon>unclassified sequences</taxon>
        <taxon>metagenomes</taxon>
        <taxon>ecological metagenomes</taxon>
    </lineage>
</organism>
<name>A0A485LY99_9ZZZZ</name>
<dbReference type="GO" id="GO:0022857">
    <property type="term" value="F:transmembrane transporter activity"/>
    <property type="evidence" value="ECO:0007669"/>
    <property type="project" value="InterPro"/>
</dbReference>
<gene>
    <name evidence="2" type="ORF">SCFA_2410001</name>
</gene>
<accession>A0A485LY99</accession>
<dbReference type="SUPFAM" id="SSF53850">
    <property type="entry name" value="Periplasmic binding protein-like II"/>
    <property type="match status" value="1"/>
</dbReference>
<dbReference type="Gene3D" id="3.40.190.100">
    <property type="entry name" value="Glycine betaine-binding periplasmic protein, domain 2"/>
    <property type="match status" value="1"/>
</dbReference>
<protein>
    <submittedName>
        <fullName evidence="2">ABC-type proline/glycine betaine transport systems, periplasmic components</fullName>
    </submittedName>
</protein>
<dbReference type="CDD" id="cd13641">
    <property type="entry name" value="PBP2_HisX_like"/>
    <property type="match status" value="1"/>
</dbReference>
<dbReference type="Gene3D" id="3.10.105.10">
    <property type="entry name" value="Dipeptide-binding Protein, Domain 3"/>
    <property type="match status" value="1"/>
</dbReference>
<reference evidence="2" key="1">
    <citation type="submission" date="2019-03" db="EMBL/GenBank/DDBJ databases">
        <authorList>
            <person name="Hao L."/>
        </authorList>
    </citation>
    <scope>NUCLEOTIDE SEQUENCE</scope>
</reference>
<feature type="domain" description="ABC-type glycine betaine transport system substrate-binding" evidence="1">
    <location>
        <begin position="2"/>
        <end position="227"/>
    </location>
</feature>
<dbReference type="GO" id="GO:0043190">
    <property type="term" value="C:ATP-binding cassette (ABC) transporter complex"/>
    <property type="evidence" value="ECO:0007669"/>
    <property type="project" value="InterPro"/>
</dbReference>
<evidence type="ECO:0000313" key="2">
    <source>
        <dbReference type="EMBL" id="VFU14023.1"/>
    </source>
</evidence>
<proteinExistence type="predicted"/>
<dbReference type="AlphaFoldDB" id="A0A485LY99"/>
<dbReference type="Pfam" id="PF04069">
    <property type="entry name" value="OpuAC"/>
    <property type="match status" value="1"/>
</dbReference>
<sequence>MEIWVQNAQEAYDKGIADGSFIDLGTNFNDNVQGMFVPAYVVKGDPGRGIEPMAPDLKSYTDLPNYKDLFRDPEVPNMGRFYGAVPGWEADHIITEKFDTYGLSQYYNVFRPGSGASLASSLVSAYEKGQPWFGYYWGPTWIFGKLDLIQIEEPPYNEELWNNGYGCQFPAVDVNIVVHKDLPEQAPEIVEFLKKYKMKSDIISEALAYMTDEGVEADQAAIWFLREKQDIWTTWVSDEIAEKVKQKL</sequence>